<accession>A0A0L8H3R2</accession>
<organism evidence="2">
    <name type="scientific">Octopus bimaculoides</name>
    <name type="common">California two-spotted octopus</name>
    <dbReference type="NCBI Taxonomy" id="37653"/>
    <lineage>
        <taxon>Eukaryota</taxon>
        <taxon>Metazoa</taxon>
        <taxon>Spiralia</taxon>
        <taxon>Lophotrochozoa</taxon>
        <taxon>Mollusca</taxon>
        <taxon>Cephalopoda</taxon>
        <taxon>Coleoidea</taxon>
        <taxon>Octopodiformes</taxon>
        <taxon>Octopoda</taxon>
        <taxon>Incirrata</taxon>
        <taxon>Octopodidae</taxon>
        <taxon>Octopus</taxon>
    </lineage>
</organism>
<evidence type="ECO:0000256" key="1">
    <source>
        <dbReference type="SAM" id="SignalP"/>
    </source>
</evidence>
<feature type="chain" id="PRO_5005583521" description="UPAR/Ly6 domain-containing protein" evidence="1">
    <location>
        <begin position="25"/>
        <end position="131"/>
    </location>
</feature>
<feature type="signal peptide" evidence="1">
    <location>
        <begin position="1"/>
        <end position="24"/>
    </location>
</feature>
<protein>
    <recommendedName>
        <fullName evidence="3">UPAR/Ly6 domain-containing protein</fullName>
    </recommendedName>
</protein>
<keyword evidence="1" id="KW-0732">Signal</keyword>
<dbReference type="EMBL" id="KQ419337">
    <property type="protein sequence ID" value="KOF83918.1"/>
    <property type="molecule type" value="Genomic_DNA"/>
</dbReference>
<proteinExistence type="predicted"/>
<dbReference type="AlphaFoldDB" id="A0A0L8H3R2"/>
<reference evidence="2" key="1">
    <citation type="submission" date="2015-07" db="EMBL/GenBank/DDBJ databases">
        <title>MeaNS - Measles Nucleotide Surveillance Program.</title>
        <authorList>
            <person name="Tran T."/>
            <person name="Druce J."/>
        </authorList>
    </citation>
    <scope>NUCLEOTIDE SEQUENCE</scope>
    <source>
        <strain evidence="2">UCB-OBI-ISO-001</strain>
        <tissue evidence="2">Gonad</tissue>
    </source>
</reference>
<gene>
    <name evidence="2" type="ORF">OCBIM_22022995mg</name>
</gene>
<evidence type="ECO:0008006" key="3">
    <source>
        <dbReference type="Google" id="ProtNLM"/>
    </source>
</evidence>
<name>A0A0L8H3R2_OCTBM</name>
<evidence type="ECO:0000313" key="2">
    <source>
        <dbReference type="EMBL" id="KOF83918.1"/>
    </source>
</evidence>
<sequence length="131" mass="14808">MYIYSIAFFPLLVLYAVTNNIVTAECNGCYYDGQCFCNNQKGIYIGKNECKELECKKNKLSTIETYCKVNSGNCLSAGETWMGAVNNLCVTEYCDIQNNQPILGIRSEQVCNPTIIALKLRRFTRKKLVTC</sequence>
<dbReference type="KEGG" id="obi:106872966"/>